<reference evidence="16 17" key="1">
    <citation type="submission" date="2016-11" db="EMBL/GenBank/DDBJ databases">
        <authorList>
            <person name="Jaros S."/>
            <person name="Januszkiewicz K."/>
            <person name="Wedrychowicz H."/>
        </authorList>
    </citation>
    <scope>NUCLEOTIDE SEQUENCE [LARGE SCALE GENOMIC DNA]</scope>
    <source>
        <strain evidence="16 17">YL228</strain>
    </source>
</reference>
<evidence type="ECO:0000256" key="14">
    <source>
        <dbReference type="SAM" id="Phobius"/>
    </source>
</evidence>
<feature type="transmembrane region" description="Helical" evidence="14">
    <location>
        <begin position="7"/>
        <end position="31"/>
    </location>
</feature>
<keyword evidence="10" id="KW-0067">ATP-binding</keyword>
<dbReference type="PANTHER" id="PTHR45528">
    <property type="entry name" value="SENSOR HISTIDINE KINASE CPXA"/>
    <property type="match status" value="1"/>
</dbReference>
<dbReference type="InterPro" id="IPR003661">
    <property type="entry name" value="HisK_dim/P_dom"/>
</dbReference>
<dbReference type="CDD" id="cd00082">
    <property type="entry name" value="HisKA"/>
    <property type="match status" value="1"/>
</dbReference>
<comment type="catalytic activity">
    <reaction evidence="1">
        <text>ATP + protein L-histidine = ADP + protein N-phospho-L-histidine.</text>
        <dbReference type="EC" id="2.7.13.3"/>
    </reaction>
</comment>
<dbReference type="Gene3D" id="3.30.565.10">
    <property type="entry name" value="Histidine kinase-like ATPase, C-terminal domain"/>
    <property type="match status" value="1"/>
</dbReference>
<feature type="transmembrane region" description="Helical" evidence="14">
    <location>
        <begin position="381"/>
        <end position="403"/>
    </location>
</feature>
<evidence type="ECO:0000313" key="17">
    <source>
        <dbReference type="Proteomes" id="UP000183461"/>
    </source>
</evidence>
<dbReference type="GO" id="GO:0005524">
    <property type="term" value="F:ATP binding"/>
    <property type="evidence" value="ECO:0007669"/>
    <property type="project" value="UniProtKB-KW"/>
</dbReference>
<keyword evidence="7 14" id="KW-0812">Transmembrane</keyword>
<evidence type="ECO:0000256" key="6">
    <source>
        <dbReference type="ARBA" id="ARBA00022679"/>
    </source>
</evidence>
<keyword evidence="13 14" id="KW-0472">Membrane</keyword>
<keyword evidence="5" id="KW-0597">Phosphoprotein</keyword>
<feature type="transmembrane region" description="Helical" evidence="14">
    <location>
        <begin position="423"/>
        <end position="443"/>
    </location>
</feature>
<keyword evidence="9 16" id="KW-0418">Kinase</keyword>
<protein>
    <recommendedName>
        <fullName evidence="3">histidine kinase</fullName>
        <ecNumber evidence="3">2.7.13.3</ecNumber>
    </recommendedName>
</protein>
<evidence type="ECO:0000256" key="2">
    <source>
        <dbReference type="ARBA" id="ARBA00004651"/>
    </source>
</evidence>
<evidence type="ECO:0000256" key="1">
    <source>
        <dbReference type="ARBA" id="ARBA00000085"/>
    </source>
</evidence>
<sequence>MIMKKRLTRIIAFIISCVLVGICVFQCVFIINENMKQVEDRNNRADVMESYEYTRDMNELFDKLWAISSIYLRNVDDKSKYTCSKEYEKSIKQAMQELGLMDRNGHLVIDNPRGFKYYASCGESICMNSVPEALKGEYSIEYENGGVSKIPKGVNWHYNPDMHWYTTNYGLTYYIMYGSLPKQAVALYDFDTTGLDSYIDENGAKIYYRTDGSTPLPEKTNIDNFSYESANREALEQFDYDRENVHYVLPDERNGFDGSGITDEDKSIENVWDMSEVTDTDVYMFFDEQSREWLKVRKDKFQKYKENNNDITIYIKPSDQLIAEYESYHSQRETAEQDSVHRAMPFLPVGIAGIIIGIVLLFVCGYDAEKKKFVLSMPDRIFAELPVIFIGGTVAGVITLAYGIDDIRRSLAEYYTDVDMGGIITGSAVTACYAIGLGSLITLSTRIKCKSLFKTSLICKILAFIWKYLKKSASFIRRILNHRSMKHIEKISLKKDIFMRRFIIRTAIAVGAEFVMAVFSLPYPYHNIEGFMFGSVIVLLVYVYFSFRDHAEIAGVAKQIADMNGGDYSPRVVSEKSPAYGMTNNLNNISDGIKSAVDKQVQSERMKVELVTNVSHDLKTPLTSIISYIDLLSAEEMSPAARDYVTIISQKSDRLKAMVSDLFDLAKATSHTDVSNEEIDAVILTQQVIGDMADKIAQSGMEVRTDIKVQAAPIMAEGRKLYRVLQNLIDNALKYSMEGTRIYVTLDNDDTSTHISVKNISAEEMDFTPEEITERFTRGDRSRTTEGNGLGLSIAKSFTEACGGQFEVVIDGDMFTANVILPLDTKQN</sequence>
<dbReference type="InterPro" id="IPR036097">
    <property type="entry name" value="HisK_dim/P_sf"/>
</dbReference>
<dbReference type="Pfam" id="PF02518">
    <property type="entry name" value="HATPase_c"/>
    <property type="match status" value="1"/>
</dbReference>
<proteinExistence type="predicted"/>
<dbReference type="SUPFAM" id="SSF47384">
    <property type="entry name" value="Homodimeric domain of signal transducing histidine kinase"/>
    <property type="match status" value="1"/>
</dbReference>
<dbReference type="AlphaFoldDB" id="A0A1K1NF26"/>
<keyword evidence="4" id="KW-1003">Cell membrane</keyword>
<dbReference type="EC" id="2.7.13.3" evidence="3"/>
<feature type="transmembrane region" description="Helical" evidence="14">
    <location>
        <begin position="528"/>
        <end position="545"/>
    </location>
</feature>
<evidence type="ECO:0000256" key="3">
    <source>
        <dbReference type="ARBA" id="ARBA00012438"/>
    </source>
</evidence>
<evidence type="ECO:0000256" key="8">
    <source>
        <dbReference type="ARBA" id="ARBA00022741"/>
    </source>
</evidence>
<dbReference type="RefSeq" id="WP_072300202.1">
    <property type="nucleotide sequence ID" value="NZ_FPIP01000004.1"/>
</dbReference>
<name>A0A1K1NF26_RUMFL</name>
<comment type="subcellular location">
    <subcellularLocation>
        <location evidence="2">Cell membrane</location>
        <topology evidence="2">Multi-pass membrane protein</topology>
    </subcellularLocation>
</comment>
<evidence type="ECO:0000256" key="11">
    <source>
        <dbReference type="ARBA" id="ARBA00022989"/>
    </source>
</evidence>
<dbReference type="SMART" id="SM00387">
    <property type="entry name" value="HATPase_c"/>
    <property type="match status" value="1"/>
</dbReference>
<keyword evidence="11 14" id="KW-1133">Transmembrane helix</keyword>
<evidence type="ECO:0000256" key="12">
    <source>
        <dbReference type="ARBA" id="ARBA00023012"/>
    </source>
</evidence>
<keyword evidence="8" id="KW-0547">Nucleotide-binding</keyword>
<dbReference type="PROSITE" id="PS50109">
    <property type="entry name" value="HIS_KIN"/>
    <property type="match status" value="1"/>
</dbReference>
<dbReference type="Pfam" id="PF00512">
    <property type="entry name" value="HisKA"/>
    <property type="match status" value="1"/>
</dbReference>
<dbReference type="PANTHER" id="PTHR45528:SF1">
    <property type="entry name" value="SENSOR HISTIDINE KINASE CPXA"/>
    <property type="match status" value="1"/>
</dbReference>
<dbReference type="InterPro" id="IPR050398">
    <property type="entry name" value="HssS/ArlS-like"/>
</dbReference>
<dbReference type="InterPro" id="IPR003594">
    <property type="entry name" value="HATPase_dom"/>
</dbReference>
<organism evidence="16 17">
    <name type="scientific">Ruminococcus flavefaciens</name>
    <dbReference type="NCBI Taxonomy" id="1265"/>
    <lineage>
        <taxon>Bacteria</taxon>
        <taxon>Bacillati</taxon>
        <taxon>Bacillota</taxon>
        <taxon>Clostridia</taxon>
        <taxon>Eubacteriales</taxon>
        <taxon>Oscillospiraceae</taxon>
        <taxon>Ruminococcus</taxon>
    </lineage>
</organism>
<dbReference type="EMBL" id="FPIP01000004">
    <property type="protein sequence ID" value="SFW33916.1"/>
    <property type="molecule type" value="Genomic_DNA"/>
</dbReference>
<dbReference type="GO" id="GO:0005886">
    <property type="term" value="C:plasma membrane"/>
    <property type="evidence" value="ECO:0007669"/>
    <property type="project" value="UniProtKB-SubCell"/>
</dbReference>
<evidence type="ECO:0000256" key="4">
    <source>
        <dbReference type="ARBA" id="ARBA00022475"/>
    </source>
</evidence>
<accession>A0A1K1NF26</accession>
<evidence type="ECO:0000256" key="13">
    <source>
        <dbReference type="ARBA" id="ARBA00023136"/>
    </source>
</evidence>
<dbReference type="Proteomes" id="UP000183461">
    <property type="component" value="Unassembled WGS sequence"/>
</dbReference>
<dbReference type="SMART" id="SM00388">
    <property type="entry name" value="HisKA"/>
    <property type="match status" value="1"/>
</dbReference>
<dbReference type="FunFam" id="1.10.287.130:FF:000001">
    <property type="entry name" value="Two-component sensor histidine kinase"/>
    <property type="match status" value="1"/>
</dbReference>
<feature type="transmembrane region" description="Helical" evidence="14">
    <location>
        <begin position="502"/>
        <end position="522"/>
    </location>
</feature>
<keyword evidence="6" id="KW-0808">Transferase</keyword>
<dbReference type="GO" id="GO:0000155">
    <property type="term" value="F:phosphorelay sensor kinase activity"/>
    <property type="evidence" value="ECO:0007669"/>
    <property type="project" value="InterPro"/>
</dbReference>
<feature type="transmembrane region" description="Helical" evidence="14">
    <location>
        <begin position="346"/>
        <end position="369"/>
    </location>
</feature>
<keyword evidence="12" id="KW-0902">Two-component regulatory system</keyword>
<evidence type="ECO:0000256" key="7">
    <source>
        <dbReference type="ARBA" id="ARBA00022692"/>
    </source>
</evidence>
<dbReference type="Gene3D" id="1.10.287.130">
    <property type="match status" value="1"/>
</dbReference>
<dbReference type="SUPFAM" id="SSF55874">
    <property type="entry name" value="ATPase domain of HSP90 chaperone/DNA topoisomerase II/histidine kinase"/>
    <property type="match status" value="1"/>
</dbReference>
<dbReference type="InterPro" id="IPR036890">
    <property type="entry name" value="HATPase_C_sf"/>
</dbReference>
<gene>
    <name evidence="16" type="ORF">SAMN02910280_1935</name>
</gene>
<evidence type="ECO:0000313" key="16">
    <source>
        <dbReference type="EMBL" id="SFW33916.1"/>
    </source>
</evidence>
<evidence type="ECO:0000259" key="15">
    <source>
        <dbReference type="PROSITE" id="PS50109"/>
    </source>
</evidence>
<evidence type="ECO:0000256" key="9">
    <source>
        <dbReference type="ARBA" id="ARBA00022777"/>
    </source>
</evidence>
<evidence type="ECO:0000256" key="5">
    <source>
        <dbReference type="ARBA" id="ARBA00022553"/>
    </source>
</evidence>
<dbReference type="InterPro" id="IPR005467">
    <property type="entry name" value="His_kinase_dom"/>
</dbReference>
<evidence type="ECO:0000256" key="10">
    <source>
        <dbReference type="ARBA" id="ARBA00022840"/>
    </source>
</evidence>
<feature type="domain" description="Histidine kinase" evidence="15">
    <location>
        <begin position="613"/>
        <end position="825"/>
    </location>
</feature>